<dbReference type="EMBL" id="MU276082">
    <property type="protein sequence ID" value="KAI0042136.1"/>
    <property type="molecule type" value="Genomic_DNA"/>
</dbReference>
<evidence type="ECO:0000313" key="1">
    <source>
        <dbReference type="EMBL" id="KAI0042136.1"/>
    </source>
</evidence>
<organism evidence="1 2">
    <name type="scientific">Auriscalpium vulgare</name>
    <dbReference type="NCBI Taxonomy" id="40419"/>
    <lineage>
        <taxon>Eukaryota</taxon>
        <taxon>Fungi</taxon>
        <taxon>Dikarya</taxon>
        <taxon>Basidiomycota</taxon>
        <taxon>Agaricomycotina</taxon>
        <taxon>Agaricomycetes</taxon>
        <taxon>Russulales</taxon>
        <taxon>Auriscalpiaceae</taxon>
        <taxon>Auriscalpium</taxon>
    </lineage>
</organism>
<name>A0ACB8REW5_9AGAM</name>
<keyword evidence="2" id="KW-1185">Reference proteome</keyword>
<reference evidence="1" key="2">
    <citation type="journal article" date="2022" name="New Phytol.">
        <title>Evolutionary transition to the ectomycorrhizal habit in the genomes of a hyperdiverse lineage of mushroom-forming fungi.</title>
        <authorList>
            <person name="Looney B."/>
            <person name="Miyauchi S."/>
            <person name="Morin E."/>
            <person name="Drula E."/>
            <person name="Courty P.E."/>
            <person name="Kohler A."/>
            <person name="Kuo A."/>
            <person name="LaButti K."/>
            <person name="Pangilinan J."/>
            <person name="Lipzen A."/>
            <person name="Riley R."/>
            <person name="Andreopoulos W."/>
            <person name="He G."/>
            <person name="Johnson J."/>
            <person name="Nolan M."/>
            <person name="Tritt A."/>
            <person name="Barry K.W."/>
            <person name="Grigoriev I.V."/>
            <person name="Nagy L.G."/>
            <person name="Hibbett D."/>
            <person name="Henrissat B."/>
            <person name="Matheny P.B."/>
            <person name="Labbe J."/>
            <person name="Martin F.M."/>
        </authorList>
    </citation>
    <scope>NUCLEOTIDE SEQUENCE</scope>
    <source>
        <strain evidence="1">FP105234-sp</strain>
    </source>
</reference>
<evidence type="ECO:0000313" key="2">
    <source>
        <dbReference type="Proteomes" id="UP000814033"/>
    </source>
</evidence>
<proteinExistence type="predicted"/>
<comment type="caution">
    <text evidence="1">The sequence shown here is derived from an EMBL/GenBank/DDBJ whole genome shotgun (WGS) entry which is preliminary data.</text>
</comment>
<gene>
    <name evidence="1" type="ORF">FA95DRAFT_1564618</name>
</gene>
<sequence length="121" mass="13645">MPLFKHSQQLHIHSSFPRAYHQHDQSAVPDHISHPLQQLHSLNHSDRRPCTPMTLALRSACGVRTRHTYLGQPLGARSGGLLIHANYFHAIDIYEGGDGLRMLKTASLFSTYTAAYMRSEN</sequence>
<dbReference type="Proteomes" id="UP000814033">
    <property type="component" value="Unassembled WGS sequence"/>
</dbReference>
<protein>
    <submittedName>
        <fullName evidence="1">Uncharacterized protein</fullName>
    </submittedName>
</protein>
<reference evidence="1" key="1">
    <citation type="submission" date="2021-02" db="EMBL/GenBank/DDBJ databases">
        <authorList>
            <consortium name="DOE Joint Genome Institute"/>
            <person name="Ahrendt S."/>
            <person name="Looney B.P."/>
            <person name="Miyauchi S."/>
            <person name="Morin E."/>
            <person name="Drula E."/>
            <person name="Courty P.E."/>
            <person name="Chicoki N."/>
            <person name="Fauchery L."/>
            <person name="Kohler A."/>
            <person name="Kuo A."/>
            <person name="Labutti K."/>
            <person name="Pangilinan J."/>
            <person name="Lipzen A."/>
            <person name="Riley R."/>
            <person name="Andreopoulos W."/>
            <person name="He G."/>
            <person name="Johnson J."/>
            <person name="Barry K.W."/>
            <person name="Grigoriev I.V."/>
            <person name="Nagy L."/>
            <person name="Hibbett D."/>
            <person name="Henrissat B."/>
            <person name="Matheny P.B."/>
            <person name="Labbe J."/>
            <person name="Martin F."/>
        </authorList>
    </citation>
    <scope>NUCLEOTIDE SEQUENCE</scope>
    <source>
        <strain evidence="1">FP105234-sp</strain>
    </source>
</reference>
<accession>A0ACB8REW5</accession>